<feature type="chain" id="PRO_5046750001" evidence="6">
    <location>
        <begin position="24"/>
        <end position="177"/>
    </location>
</feature>
<dbReference type="InterPro" id="IPR038765">
    <property type="entry name" value="Papain-like_cys_pep_sf"/>
</dbReference>
<keyword evidence="4" id="KW-0378">Hydrolase</keyword>
<dbReference type="PROSITE" id="PS51257">
    <property type="entry name" value="PROKAR_LIPOPROTEIN"/>
    <property type="match status" value="1"/>
</dbReference>
<evidence type="ECO:0000256" key="5">
    <source>
        <dbReference type="ARBA" id="ARBA00022807"/>
    </source>
</evidence>
<keyword evidence="3 6" id="KW-0732">Signal</keyword>
<dbReference type="PANTHER" id="PTHR47360:SF1">
    <property type="entry name" value="ENDOPEPTIDASE NLPC-RELATED"/>
    <property type="match status" value="1"/>
</dbReference>
<keyword evidence="9" id="KW-1185">Reference proteome</keyword>
<dbReference type="EMBL" id="APND01000002">
    <property type="protein sequence ID" value="MES1929437.1"/>
    <property type="molecule type" value="Genomic_DNA"/>
</dbReference>
<comment type="similarity">
    <text evidence="1">Belongs to the peptidase C40 family.</text>
</comment>
<dbReference type="SUPFAM" id="SSF54001">
    <property type="entry name" value="Cysteine proteinases"/>
    <property type="match status" value="1"/>
</dbReference>
<reference evidence="8 9" key="1">
    <citation type="submission" date="2013-03" db="EMBL/GenBank/DDBJ databases">
        <title>Salinisphaera dokdonensis CL-ES53 Genome Sequencing.</title>
        <authorList>
            <person name="Li C."/>
            <person name="Lai Q."/>
            <person name="Shao Z."/>
        </authorList>
    </citation>
    <scope>NUCLEOTIDE SEQUENCE [LARGE SCALE GENOMIC DNA]</scope>
    <source>
        <strain evidence="8 9">CL-ES53</strain>
    </source>
</reference>
<evidence type="ECO:0000256" key="1">
    <source>
        <dbReference type="ARBA" id="ARBA00007074"/>
    </source>
</evidence>
<evidence type="ECO:0000259" key="7">
    <source>
        <dbReference type="PROSITE" id="PS51935"/>
    </source>
</evidence>
<accession>A0ABV2B0K3</accession>
<evidence type="ECO:0000256" key="6">
    <source>
        <dbReference type="SAM" id="SignalP"/>
    </source>
</evidence>
<dbReference type="InterPro" id="IPR052062">
    <property type="entry name" value="Murein_DD/LD_carboxypeptidase"/>
</dbReference>
<dbReference type="PROSITE" id="PS51935">
    <property type="entry name" value="NLPC_P60"/>
    <property type="match status" value="1"/>
</dbReference>
<evidence type="ECO:0000313" key="9">
    <source>
        <dbReference type="Proteomes" id="UP001460888"/>
    </source>
</evidence>
<dbReference type="Proteomes" id="UP001460888">
    <property type="component" value="Unassembled WGS sequence"/>
</dbReference>
<evidence type="ECO:0000256" key="2">
    <source>
        <dbReference type="ARBA" id="ARBA00022670"/>
    </source>
</evidence>
<organism evidence="8 9">
    <name type="scientific">Salinisphaera dokdonensis CL-ES53</name>
    <dbReference type="NCBI Taxonomy" id="1304272"/>
    <lineage>
        <taxon>Bacteria</taxon>
        <taxon>Pseudomonadati</taxon>
        <taxon>Pseudomonadota</taxon>
        <taxon>Gammaproteobacteria</taxon>
        <taxon>Salinisphaerales</taxon>
        <taxon>Salinisphaeraceae</taxon>
        <taxon>Salinisphaera</taxon>
    </lineage>
</organism>
<dbReference type="Pfam" id="PF00877">
    <property type="entry name" value="NLPC_P60"/>
    <property type="match status" value="1"/>
</dbReference>
<evidence type="ECO:0000313" key="8">
    <source>
        <dbReference type="EMBL" id="MES1929437.1"/>
    </source>
</evidence>
<keyword evidence="2" id="KW-0645">Protease</keyword>
<feature type="signal peptide" evidence="6">
    <location>
        <begin position="1"/>
        <end position="23"/>
    </location>
</feature>
<protein>
    <submittedName>
        <fullName evidence="8">Lipoprotein</fullName>
    </submittedName>
</protein>
<dbReference type="PANTHER" id="PTHR47360">
    <property type="entry name" value="MUREIN DD-ENDOPEPTIDASE MEPS/MUREIN LD-CARBOXYPEPTIDASE"/>
    <property type="match status" value="1"/>
</dbReference>
<feature type="domain" description="NlpC/P60" evidence="7">
    <location>
        <begin position="52"/>
        <end position="173"/>
    </location>
</feature>
<name>A0ABV2B0K3_9GAMM</name>
<dbReference type="InterPro" id="IPR000064">
    <property type="entry name" value="NLP_P60_dom"/>
</dbReference>
<keyword evidence="8" id="KW-0449">Lipoprotein</keyword>
<evidence type="ECO:0000256" key="4">
    <source>
        <dbReference type="ARBA" id="ARBA00022801"/>
    </source>
</evidence>
<evidence type="ECO:0000256" key="3">
    <source>
        <dbReference type="ARBA" id="ARBA00022729"/>
    </source>
</evidence>
<comment type="caution">
    <text evidence="8">The sequence shown here is derived from an EMBL/GenBank/DDBJ whole genome shotgun (WGS) entry which is preliminary data.</text>
</comment>
<sequence length="177" mass="19514">MSQCCARLHLSWLSLSLAIILLAGCAGQPAYQSSGGTSYPGPSGSRHASDHSAVSEALRDYFQKWRGVPYRYGGVNRSGIDCSSFVRQTMSDLHSLELPRTTAAQALAGQPVPPGNLSPGDLVFFKTGFRSRHVGIYVGDGRFMHASTSRGVTMSRMDNVYWQRHYWQSRRVNARTN</sequence>
<gene>
    <name evidence="8" type="ORF">SADO_09272</name>
</gene>
<dbReference type="Gene3D" id="3.90.1720.10">
    <property type="entry name" value="endopeptidase domain like (from Nostoc punctiforme)"/>
    <property type="match status" value="1"/>
</dbReference>
<proteinExistence type="inferred from homology"/>
<keyword evidence="5" id="KW-0788">Thiol protease</keyword>
<dbReference type="RefSeq" id="WP_353110924.1">
    <property type="nucleotide sequence ID" value="NZ_APND01000002.1"/>
</dbReference>